<proteinExistence type="predicted"/>
<dbReference type="OrthoDB" id="480898at2"/>
<protein>
    <submittedName>
        <fullName evidence="1">Uncharacterized protein</fullName>
    </submittedName>
</protein>
<sequence length="441" mass="50671">MTKIQRWYRGFSYKGNPKQLIQEVSKHIQHQNISQYVPLLRLEKGATSRKSFYFFLAIESSTLGEIPLEIVNSNLLKFPCFKTSAVPGNKSFTYEQIKSMVGAAHEVYDYTNPIPYQPVEKVTYDNPFEASASSPINQSSPDIDEALSQRYEHLLYWLSTLGSGTWESFKKACDALRLEEPKRILRRLRLLGHIESSSDGTRWSMAPTALVKIKSDSPEYLLCGQRSIKLLKELEKYTDIISSHQSRRDAPPCLRLNLSDFNIITSQFSILYAGEVSSRLAEIIPNIDIWMQNLRSLQGIVPSIYEWKRFDGNDFVSCISPNQTGMYQMWRIEESDRPGYTLFYDQESASWRQGDWYGLRFLALQHSGFECIARYDRAIGRLAIPVSQRWPEIYERALVLASGQLPTYQNSWLVYENVPMEVISLLTDKLNVKCSEVPASA</sequence>
<organism evidence="1 2">
    <name type="scientific">Phormidium nigroviride PCC 7112</name>
    <dbReference type="NCBI Taxonomy" id="179408"/>
    <lineage>
        <taxon>Bacteria</taxon>
        <taxon>Bacillati</taxon>
        <taxon>Cyanobacteriota</taxon>
        <taxon>Cyanophyceae</taxon>
        <taxon>Oscillatoriophycideae</taxon>
        <taxon>Oscillatoriales</taxon>
        <taxon>Oscillatoriaceae</taxon>
        <taxon>Phormidium</taxon>
    </lineage>
</organism>
<geneLocation type="plasmid" evidence="1 2">
    <name>pOSC7112.01</name>
</geneLocation>
<name>K9VTR9_9CYAN</name>
<dbReference type="KEGG" id="oni:Osc7112_6450"/>
<dbReference type="RefSeq" id="WP_015211772.1">
    <property type="nucleotide sequence ID" value="NC_019763.1"/>
</dbReference>
<dbReference type="EMBL" id="CP003615">
    <property type="protein sequence ID" value="AFZ10600.1"/>
    <property type="molecule type" value="Genomic_DNA"/>
</dbReference>
<dbReference type="Proteomes" id="UP000010478">
    <property type="component" value="Plasmid pOSC7112.01"/>
</dbReference>
<dbReference type="AlphaFoldDB" id="K9VTR9"/>
<dbReference type="HOGENOM" id="CLU_620875_0_0_3"/>
<gene>
    <name evidence="1" type="ORF">Osc7112_6450</name>
</gene>
<accession>K9VTR9</accession>
<evidence type="ECO:0000313" key="1">
    <source>
        <dbReference type="EMBL" id="AFZ10600.1"/>
    </source>
</evidence>
<reference evidence="1 2" key="1">
    <citation type="submission" date="2012-05" db="EMBL/GenBank/DDBJ databases">
        <title>Finished plasmid 1 of genome of Oscillatoria sp. PCC 7112.</title>
        <authorList>
            <consortium name="US DOE Joint Genome Institute"/>
            <person name="Gugger M."/>
            <person name="Coursin T."/>
            <person name="Rippka R."/>
            <person name="Tandeau De Marsac N."/>
            <person name="Huntemann M."/>
            <person name="Wei C.-L."/>
            <person name="Han J."/>
            <person name="Detter J.C."/>
            <person name="Han C."/>
            <person name="Tapia R."/>
            <person name="Davenport K."/>
            <person name="Daligault H."/>
            <person name="Erkkila T."/>
            <person name="Gu W."/>
            <person name="Munk A.C.C."/>
            <person name="Teshima H."/>
            <person name="Xu Y."/>
            <person name="Chain P."/>
            <person name="Chen A."/>
            <person name="Krypides N."/>
            <person name="Mavromatis K."/>
            <person name="Markowitz V."/>
            <person name="Szeto E."/>
            <person name="Ivanova N."/>
            <person name="Mikhailova N."/>
            <person name="Ovchinnikova G."/>
            <person name="Pagani I."/>
            <person name="Pati A."/>
            <person name="Goodwin L."/>
            <person name="Peters L."/>
            <person name="Pitluck S."/>
            <person name="Woyke T."/>
            <person name="Kerfeld C."/>
        </authorList>
    </citation>
    <scope>NUCLEOTIDE SEQUENCE [LARGE SCALE GENOMIC DNA]</scope>
    <source>
        <strain evidence="1 2">PCC 7112</strain>
        <plasmid evidence="1 2">pOSC7112.01</plasmid>
    </source>
</reference>
<evidence type="ECO:0000313" key="2">
    <source>
        <dbReference type="Proteomes" id="UP000010478"/>
    </source>
</evidence>
<keyword evidence="1" id="KW-0614">Plasmid</keyword>
<keyword evidence="2" id="KW-1185">Reference proteome</keyword>